<evidence type="ECO:0000256" key="1">
    <source>
        <dbReference type="SAM" id="MobiDB-lite"/>
    </source>
</evidence>
<feature type="region of interest" description="Disordered" evidence="1">
    <location>
        <begin position="51"/>
        <end position="70"/>
    </location>
</feature>
<evidence type="ECO:0000313" key="3">
    <source>
        <dbReference type="Proteomes" id="UP000054047"/>
    </source>
</evidence>
<organism evidence="2 3">
    <name type="scientific">Ancylostoma duodenale</name>
    <dbReference type="NCBI Taxonomy" id="51022"/>
    <lineage>
        <taxon>Eukaryota</taxon>
        <taxon>Metazoa</taxon>
        <taxon>Ecdysozoa</taxon>
        <taxon>Nematoda</taxon>
        <taxon>Chromadorea</taxon>
        <taxon>Rhabditida</taxon>
        <taxon>Rhabditina</taxon>
        <taxon>Rhabditomorpha</taxon>
        <taxon>Strongyloidea</taxon>
        <taxon>Ancylostomatidae</taxon>
        <taxon>Ancylostomatinae</taxon>
        <taxon>Ancylostoma</taxon>
    </lineage>
</organism>
<dbReference type="AlphaFoldDB" id="A0A0C2G6E2"/>
<keyword evidence="3" id="KW-1185">Reference proteome</keyword>
<sequence length="70" mass="7115">MVIMPHKDMEEEEVHMAARTVAVAAVTVAMEEAEEAMVVGRVEVRGPPAINPGAAALSPDLGSSGGSAGE</sequence>
<dbReference type="EMBL" id="KN739026">
    <property type="protein sequence ID" value="KIH54479.1"/>
    <property type="molecule type" value="Genomic_DNA"/>
</dbReference>
<dbReference type="Proteomes" id="UP000054047">
    <property type="component" value="Unassembled WGS sequence"/>
</dbReference>
<protein>
    <submittedName>
        <fullName evidence="2">Uncharacterized protein</fullName>
    </submittedName>
</protein>
<gene>
    <name evidence="2" type="ORF">ANCDUO_15375</name>
</gene>
<name>A0A0C2G6E2_9BILA</name>
<evidence type="ECO:0000313" key="2">
    <source>
        <dbReference type="EMBL" id="KIH54479.1"/>
    </source>
</evidence>
<accession>A0A0C2G6E2</accession>
<reference evidence="2 3" key="1">
    <citation type="submission" date="2013-12" db="EMBL/GenBank/DDBJ databases">
        <title>Draft genome of the parsitic nematode Ancylostoma duodenale.</title>
        <authorList>
            <person name="Mitreva M."/>
        </authorList>
    </citation>
    <scope>NUCLEOTIDE SEQUENCE [LARGE SCALE GENOMIC DNA]</scope>
    <source>
        <strain evidence="2 3">Zhejiang</strain>
    </source>
</reference>
<proteinExistence type="predicted"/>